<dbReference type="SUPFAM" id="SSF101327">
    <property type="entry name" value="YgfB-like"/>
    <property type="match status" value="1"/>
</dbReference>
<dbReference type="Gene3D" id="1.20.120.740">
    <property type="entry name" value="YgfB uncharacterised protein family UPF0149, PF03695"/>
    <property type="match status" value="1"/>
</dbReference>
<organism evidence="3 4">
    <name type="scientific">Paraperlucidibaca wandonensis</name>
    <dbReference type="NCBI Taxonomy" id="1268273"/>
    <lineage>
        <taxon>Bacteria</taxon>
        <taxon>Pseudomonadati</taxon>
        <taxon>Pseudomonadota</taxon>
        <taxon>Gammaproteobacteria</taxon>
        <taxon>Moraxellales</taxon>
        <taxon>Moraxellaceae</taxon>
        <taxon>Paraperlucidibaca</taxon>
    </lineage>
</organism>
<keyword evidence="4" id="KW-1185">Reference proteome</keyword>
<dbReference type="Proteomes" id="UP001597044">
    <property type="component" value="Unassembled WGS sequence"/>
</dbReference>
<evidence type="ECO:0000313" key="3">
    <source>
        <dbReference type="EMBL" id="MFD0950785.1"/>
    </source>
</evidence>
<accession>A0ABW3HJ50</accession>
<sequence>MQAANLPTLESLALLLSEVNADCSSSELHGLISGLLVAGARLNRHALMKTLEGHADPVSTFSDGMIASLWQLQLQTLEDLNADELSFKPMLPDDDEALKLRVVALADFCRGLLAGIGLGAPANSPVLAEASMRETLQDLAHITQVDSVDDDDEEGEAAYLELHEFVRLASMHLFEEMAPREEHGHDSSNESRSDDPTFH</sequence>
<dbReference type="InterPro" id="IPR011978">
    <property type="entry name" value="YgfB-like"/>
</dbReference>
<comment type="caution">
    <text evidence="3">The sequence shown here is derived from an EMBL/GenBank/DDBJ whole genome shotgun (WGS) entry which is preliminary data.</text>
</comment>
<name>A0ABW3HJ50_9GAMM</name>
<dbReference type="EMBL" id="JBHTIT010000001">
    <property type="protein sequence ID" value="MFD0950785.1"/>
    <property type="molecule type" value="Genomic_DNA"/>
</dbReference>
<dbReference type="Pfam" id="PF03695">
    <property type="entry name" value="UPF0149"/>
    <property type="match status" value="1"/>
</dbReference>
<evidence type="ECO:0000313" key="4">
    <source>
        <dbReference type="Proteomes" id="UP001597044"/>
    </source>
</evidence>
<gene>
    <name evidence="3" type="ORF">ACFQ0F_10355</name>
</gene>
<feature type="region of interest" description="Disordered" evidence="2">
    <location>
        <begin position="178"/>
        <end position="199"/>
    </location>
</feature>
<protein>
    <submittedName>
        <fullName evidence="3">UPF0149 family protein</fullName>
    </submittedName>
</protein>
<proteinExistence type="inferred from homology"/>
<dbReference type="RefSeq" id="WP_340675775.1">
    <property type="nucleotide sequence ID" value="NZ_JBHTIT010000001.1"/>
</dbReference>
<dbReference type="PANTHER" id="PTHR37528:SF1">
    <property type="entry name" value="UPF0149 PROTEIN YGFB"/>
    <property type="match status" value="1"/>
</dbReference>
<evidence type="ECO:0000256" key="2">
    <source>
        <dbReference type="SAM" id="MobiDB-lite"/>
    </source>
</evidence>
<dbReference type="PANTHER" id="PTHR37528">
    <property type="entry name" value="UPF0149 PROTEIN YGFB"/>
    <property type="match status" value="1"/>
</dbReference>
<dbReference type="InterPro" id="IPR036255">
    <property type="entry name" value="YgfB-like_sf"/>
</dbReference>
<reference evidence="4" key="1">
    <citation type="journal article" date="2019" name="Int. J. Syst. Evol. Microbiol.">
        <title>The Global Catalogue of Microorganisms (GCM) 10K type strain sequencing project: providing services to taxonomists for standard genome sequencing and annotation.</title>
        <authorList>
            <consortium name="The Broad Institute Genomics Platform"/>
            <consortium name="The Broad Institute Genome Sequencing Center for Infectious Disease"/>
            <person name="Wu L."/>
            <person name="Ma J."/>
        </authorList>
    </citation>
    <scope>NUCLEOTIDE SEQUENCE [LARGE SCALE GENOMIC DNA]</scope>
    <source>
        <strain evidence="4">CCUG 63419</strain>
    </source>
</reference>
<comment type="similarity">
    <text evidence="1">Belongs to the UPF0149 family.</text>
</comment>
<evidence type="ECO:0000256" key="1">
    <source>
        <dbReference type="ARBA" id="ARBA00038308"/>
    </source>
</evidence>